<accession>Q4C125</accession>
<comment type="caution">
    <text evidence="5">The sequence shown here is derived from an EMBL/GenBank/DDBJ whole genome shotgun (WGS) entry which is preliminary data.</text>
</comment>
<evidence type="ECO:0000313" key="6">
    <source>
        <dbReference type="Proteomes" id="UP000003922"/>
    </source>
</evidence>
<evidence type="ECO:0000256" key="2">
    <source>
        <dbReference type="ARBA" id="ARBA00022803"/>
    </source>
</evidence>
<dbReference type="Gene3D" id="1.25.40.10">
    <property type="entry name" value="Tetratricopeptide repeat domain"/>
    <property type="match status" value="5"/>
</dbReference>
<dbReference type="PROSITE" id="PS50293">
    <property type="entry name" value="TPR_REGION"/>
    <property type="match status" value="5"/>
</dbReference>
<dbReference type="OrthoDB" id="9797480at2"/>
<dbReference type="Pfam" id="PF12770">
    <property type="entry name" value="CHAT"/>
    <property type="match status" value="1"/>
</dbReference>
<dbReference type="InterPro" id="IPR050498">
    <property type="entry name" value="Ycf3"/>
</dbReference>
<dbReference type="PROSITE" id="PS50005">
    <property type="entry name" value="TPR"/>
    <property type="match status" value="6"/>
</dbReference>
<reference evidence="5" key="3">
    <citation type="submission" date="2016-12" db="EMBL/GenBank/DDBJ databases">
        <title>Annotation of the draft genome assembly of Crocosphaera watsonii WH 8501.</title>
        <authorList>
            <consortium name="US DOE Joint Genome Institute (JGI-ORNL)"/>
            <person name="Larimer F."/>
            <person name="Land M."/>
        </authorList>
    </citation>
    <scope>NUCLEOTIDE SEQUENCE</scope>
    <source>
        <strain evidence="5">WH 8501</strain>
    </source>
</reference>
<gene>
    <name evidence="5" type="ORF">CwatDRAFT_2456</name>
</gene>
<feature type="repeat" description="TPR" evidence="3">
    <location>
        <begin position="292"/>
        <end position="325"/>
    </location>
</feature>
<evidence type="ECO:0000313" key="5">
    <source>
        <dbReference type="EMBL" id="EAM49856.1"/>
    </source>
</evidence>
<reference evidence="5" key="1">
    <citation type="submission" date="2004-02" db="EMBL/GenBank/DDBJ databases">
        <authorList>
            <consortium name="DOE Joint Genome Institute"/>
        </authorList>
    </citation>
    <scope>NUCLEOTIDE SEQUENCE [LARGE SCALE GENOMIC DNA]</scope>
    <source>
        <strain evidence="5">WH 8501</strain>
    </source>
</reference>
<dbReference type="InterPro" id="IPR011990">
    <property type="entry name" value="TPR-like_helical_dom_sf"/>
</dbReference>
<feature type="repeat" description="TPR" evidence="3">
    <location>
        <begin position="361"/>
        <end position="394"/>
    </location>
</feature>
<organism evidence="5 6">
    <name type="scientific">Crocosphaera watsonii WH 8501</name>
    <dbReference type="NCBI Taxonomy" id="165597"/>
    <lineage>
        <taxon>Bacteria</taxon>
        <taxon>Bacillati</taxon>
        <taxon>Cyanobacteriota</taxon>
        <taxon>Cyanophyceae</taxon>
        <taxon>Oscillatoriophycideae</taxon>
        <taxon>Chroococcales</taxon>
        <taxon>Aphanothecaceae</taxon>
        <taxon>Crocosphaera</taxon>
    </lineage>
</organism>
<evidence type="ECO:0000256" key="1">
    <source>
        <dbReference type="ARBA" id="ARBA00022737"/>
    </source>
</evidence>
<dbReference type="SMART" id="SM00028">
    <property type="entry name" value="TPR"/>
    <property type="match status" value="10"/>
</dbReference>
<evidence type="ECO:0000259" key="4">
    <source>
        <dbReference type="Pfam" id="PF12770"/>
    </source>
</evidence>
<keyword evidence="6" id="KW-1185">Reference proteome</keyword>
<proteinExistence type="predicted"/>
<dbReference type="InterPro" id="IPR019734">
    <property type="entry name" value="TPR_rpt"/>
</dbReference>
<dbReference type="PANTHER" id="PTHR44858:SF1">
    <property type="entry name" value="UDP-N-ACETYLGLUCOSAMINE--PEPTIDE N-ACETYLGLUCOSAMINYLTRANSFERASE SPINDLY-RELATED"/>
    <property type="match status" value="1"/>
</dbReference>
<dbReference type="KEGG" id="cwa:CwatDRAFT_2456"/>
<dbReference type="Proteomes" id="UP000003922">
    <property type="component" value="Unassembled WGS sequence"/>
</dbReference>
<dbReference type="InterPro" id="IPR024983">
    <property type="entry name" value="CHAT_dom"/>
</dbReference>
<feature type="repeat" description="TPR" evidence="3">
    <location>
        <begin position="190"/>
        <end position="223"/>
    </location>
</feature>
<dbReference type="EMBL" id="AADV02000049">
    <property type="protein sequence ID" value="EAM49856.1"/>
    <property type="molecule type" value="Genomic_DNA"/>
</dbReference>
<feature type="repeat" description="TPR" evidence="3">
    <location>
        <begin position="395"/>
        <end position="428"/>
    </location>
</feature>
<reference evidence="5" key="2">
    <citation type="submission" date="2005-06" db="EMBL/GenBank/DDBJ databases">
        <title>Sequencing of the draft genome and assembly of Crocosphaera watsonii WH 8501.</title>
        <authorList>
            <consortium name="US DOE Joint Genome Institute (JGI-PGF)"/>
            <person name="Copeland A."/>
            <person name="Lucas S."/>
            <person name="Lapidus A."/>
            <person name="Barry K."/>
            <person name="Detter C."/>
            <person name="Glavina T."/>
            <person name="Hammon N."/>
            <person name="Israni S."/>
            <person name="Pitluck S."/>
            <person name="Richardson P."/>
        </authorList>
    </citation>
    <scope>NUCLEOTIDE SEQUENCE [LARGE SCALE GENOMIC DNA]</scope>
    <source>
        <strain evidence="5">WH 8501</strain>
    </source>
</reference>
<name>Q4C125_CROWT</name>
<dbReference type="SUPFAM" id="SSF48452">
    <property type="entry name" value="TPR-like"/>
    <property type="match status" value="1"/>
</dbReference>
<feature type="repeat" description="TPR" evidence="3">
    <location>
        <begin position="224"/>
        <end position="257"/>
    </location>
</feature>
<dbReference type="PANTHER" id="PTHR44858">
    <property type="entry name" value="TETRATRICOPEPTIDE REPEAT PROTEIN 6"/>
    <property type="match status" value="1"/>
</dbReference>
<dbReference type="Pfam" id="PF13414">
    <property type="entry name" value="TPR_11"/>
    <property type="match status" value="1"/>
</dbReference>
<keyword evidence="2 3" id="KW-0802">TPR repeat</keyword>
<sequence>MLNWLKKLWNWLKSLFNPPSDAIETDEPSLSDAEYESVLFTLLEAIKKGRSWGSCQGFLISRNIKSDKLAEWIEEKSLEWLDNKDNYQQLGQDLEELGNIASGKLGNIARNLSSELGVRGSEFGNFQGNNLQNTEPNPTPSETQNITSFQTTTDEVQRLIDQAVEQYQRGEYQEAVNTVVEITQQYPNDYQGWYYLGELMGTFQQYEQAIASYDKALQLKPDYHPAWVNRGVALYELGRLDEEIASYDKALQLKPDDDVAWNNRGYALGNLGRWDEAIASYDKALQLKPDKDEAWYNRGIALFNLGRWDEAIASYDKALQLKPDYHPAWDHRGIILCDNLGRFEEAITSFEKALEIKPDYYSAWHNRGVALSNLQRFNEDIASYDKALQLKPDLHQAWYYRGNTLGNLRRLDEAIASYDKALQLKPDFPEAWYHRGLAASSSTASEGYILRVESQFIDTFQLELTDASRQLINYFQSLETGDFGDLISFLQQPNSDKLIQFLNQSQLQLISRLNPELNKRGYEGELISYRYPLNKHIYQDSHPEGWGYLHHKIGVAQYEHQEYNNAINSYHCALETLTVEQFPELRLEVIQDLVKVYLAKGDKDNADDYLFQGLKLLNQLLDKVPIEDEDQRLRLEAKFLTFRQLTVNVLLEKGEIIEALRNAELEKNRRLTHIIEGYKTETQLKTDSKIYPSYKQIESLLNPEKAIIYWFNSPMGLITFIIKQNGLIPLNPNPSKNVPLNNGGGVESLEQWIKKWDEDYQDYRVKKDEEKENKKEHPWRFHISDRLENLKDILGISDIEKELEDIKELILIPHQDLHRFPLHFIFNQKDWIISYLPSLQIGLNLKQKQQQLNNSQRELLSIENPRQYLRDEVCTDEENKEKHLLYSEIECGIINAYLATVEPSIITIEDFKNPIITIEDFKKAIPNHTHLHFTGHGYYNFDVPKRSALEFINESREEKTQLTASEISHLNFNSYELITLSACETALNGQQTIESEYVGLVSAFLKGGANCVVSTLWTVDETSSAWLMIYFYQQYHSGIVPKIALENAQIWLQNVTNQELIIWLRKLLEYGESKQVNGDILRSIQDEINKYNEQNPKSKVYEQDYYWLGFIVHQL</sequence>
<keyword evidence="1" id="KW-0677">Repeat</keyword>
<evidence type="ECO:0000256" key="3">
    <source>
        <dbReference type="PROSITE-ProRule" id="PRU00339"/>
    </source>
</evidence>
<dbReference type="AlphaFoldDB" id="Q4C125"/>
<feature type="domain" description="CHAT" evidence="4">
    <location>
        <begin position="787"/>
        <end position="1111"/>
    </location>
</feature>
<protein>
    <submittedName>
        <fullName evidence="5">TPR repeat:TPR repeat</fullName>
    </submittedName>
</protein>
<dbReference type="RefSeq" id="WP_007306463.1">
    <property type="nucleotide sequence ID" value="NZ_AADV02000049.1"/>
</dbReference>
<dbReference type="Pfam" id="PF13432">
    <property type="entry name" value="TPR_16"/>
    <property type="match status" value="2"/>
</dbReference>
<feature type="repeat" description="TPR" evidence="3">
    <location>
        <begin position="258"/>
        <end position="291"/>
    </location>
</feature>
<dbReference type="Pfam" id="PF00515">
    <property type="entry name" value="TPR_1"/>
    <property type="match status" value="1"/>
</dbReference>